<dbReference type="RefSeq" id="WP_121095695.1">
    <property type="nucleotide sequence ID" value="NZ_UIHC01000023.1"/>
</dbReference>
<dbReference type="InterPro" id="IPR045516">
    <property type="entry name" value="DUF6477"/>
</dbReference>
<organism evidence="1 2">
    <name type="scientific">Roseinatronobacter ekhonensis</name>
    <dbReference type="NCBI Taxonomy" id="254356"/>
    <lineage>
        <taxon>Bacteria</taxon>
        <taxon>Pseudomonadati</taxon>
        <taxon>Pseudomonadota</taxon>
        <taxon>Alphaproteobacteria</taxon>
        <taxon>Rhodobacterales</taxon>
        <taxon>Paracoccaceae</taxon>
        <taxon>Roseinatronobacter</taxon>
    </lineage>
</organism>
<dbReference type="AlphaFoldDB" id="A0A3B0M9J4"/>
<proteinExistence type="predicted"/>
<gene>
    <name evidence="1" type="ORF">ROE7235_02313</name>
</gene>
<dbReference type="OrthoDB" id="7875218at2"/>
<keyword evidence="2" id="KW-1185">Reference proteome</keyword>
<evidence type="ECO:0000313" key="1">
    <source>
        <dbReference type="EMBL" id="SUZ32552.1"/>
    </source>
</evidence>
<name>A0A3B0M9J4_9RHOB</name>
<protein>
    <submittedName>
        <fullName evidence="1">Uncharacterized protein</fullName>
    </submittedName>
</protein>
<reference evidence="2" key="1">
    <citation type="submission" date="2018-08" db="EMBL/GenBank/DDBJ databases">
        <authorList>
            <person name="Rodrigo-Torres L."/>
            <person name="Arahal R. D."/>
            <person name="Lucena T."/>
        </authorList>
    </citation>
    <scope>NUCLEOTIDE SEQUENCE [LARGE SCALE GENOMIC DNA]</scope>
    <source>
        <strain evidence="2">CECT 7235</strain>
    </source>
</reference>
<evidence type="ECO:0000313" key="2">
    <source>
        <dbReference type="Proteomes" id="UP000272908"/>
    </source>
</evidence>
<dbReference type="Pfam" id="PF20083">
    <property type="entry name" value="DUF6477"/>
    <property type="match status" value="1"/>
</dbReference>
<accession>A0A3B0M9J4</accession>
<sequence length="102" mass="11196">MDQSAHGLQTTIRPRLLVVAARHGLAQYDRARSLGRILGLPMGHALPDPARAQAALVRREAEMDLARRSHDASWHPAEHVLVMTALLYEARDRMDAQALGAG</sequence>
<dbReference type="EMBL" id="UIHC01000023">
    <property type="protein sequence ID" value="SUZ32552.1"/>
    <property type="molecule type" value="Genomic_DNA"/>
</dbReference>
<dbReference type="Proteomes" id="UP000272908">
    <property type="component" value="Unassembled WGS sequence"/>
</dbReference>